<dbReference type="STRING" id="2074.BG845_06361"/>
<dbReference type="InterPro" id="IPR010982">
    <property type="entry name" value="Lambda_DNA-bd_dom_sf"/>
</dbReference>
<dbReference type="AlphaFoldDB" id="A0A1Y2MKQ1"/>
<comment type="caution">
    <text evidence="1">The sequence shown here is derived from an EMBL/GenBank/DDBJ whole genome shotgun (WGS) entry which is preliminary data.</text>
</comment>
<keyword evidence="2" id="KW-1185">Reference proteome</keyword>
<dbReference type="GO" id="GO:0003677">
    <property type="term" value="F:DNA binding"/>
    <property type="evidence" value="ECO:0007669"/>
    <property type="project" value="InterPro"/>
</dbReference>
<evidence type="ECO:0000313" key="2">
    <source>
        <dbReference type="Proteomes" id="UP000194360"/>
    </source>
</evidence>
<sequence>MPGSSGVTRTLGDRLNRLVATVHPPERGPYTDEEVVGGIRAVGGPSLSAQYFNHLRHGRRDNPTKAALEGIARFFRVPVGYLFADEFSETDDADRHILTVVRRANLEDLVELLGELPEETKDSVGRIVEDLHRMHSSGHRPRRG</sequence>
<gene>
    <name evidence="1" type="primary">espR_1</name>
    <name evidence="1" type="ORF">BG845_06361</name>
</gene>
<dbReference type="EMBL" id="MIGB01000059">
    <property type="protein sequence ID" value="OSY35048.1"/>
    <property type="molecule type" value="Genomic_DNA"/>
</dbReference>
<accession>A0A1Y2MKQ1</accession>
<organism evidence="1 2">
    <name type="scientific">Pseudonocardia autotrophica</name>
    <name type="common">Amycolata autotrophica</name>
    <name type="synonym">Nocardia autotrophica</name>
    <dbReference type="NCBI Taxonomy" id="2074"/>
    <lineage>
        <taxon>Bacteria</taxon>
        <taxon>Bacillati</taxon>
        <taxon>Actinomycetota</taxon>
        <taxon>Actinomycetes</taxon>
        <taxon>Pseudonocardiales</taxon>
        <taxon>Pseudonocardiaceae</taxon>
        <taxon>Pseudonocardia</taxon>
    </lineage>
</organism>
<evidence type="ECO:0000313" key="1">
    <source>
        <dbReference type="EMBL" id="OSY35048.1"/>
    </source>
</evidence>
<proteinExistence type="predicted"/>
<protein>
    <submittedName>
        <fullName evidence="1">Nucleoid-associated protein EspR</fullName>
    </submittedName>
</protein>
<dbReference type="Proteomes" id="UP000194360">
    <property type="component" value="Unassembled WGS sequence"/>
</dbReference>
<dbReference type="Gene3D" id="1.10.260.40">
    <property type="entry name" value="lambda repressor-like DNA-binding domains"/>
    <property type="match status" value="1"/>
</dbReference>
<name>A0A1Y2MKQ1_PSEAH</name>
<reference evidence="1 2" key="1">
    <citation type="submission" date="2016-09" db="EMBL/GenBank/DDBJ databases">
        <title>Pseudonocardia autotrophica DSM535, a candidate organism with high potential of specific P450 cytochromes.</title>
        <authorList>
            <person name="Grumaz C."/>
            <person name="Vainshtein Y."/>
            <person name="Kirstahler P."/>
            <person name="Sohn K."/>
        </authorList>
    </citation>
    <scope>NUCLEOTIDE SEQUENCE [LARGE SCALE GENOMIC DNA]</scope>
    <source>
        <strain evidence="1 2">DSM 535</strain>
    </source>
</reference>